<dbReference type="InterPro" id="IPR036073">
    <property type="entry name" value="Desulfoferrodoxin_Fe-bd_dom_sf"/>
</dbReference>
<accession>A0AA86QKI9</accession>
<proteinExistence type="predicted"/>
<feature type="domain" description="Desulfoferrodoxin ferrous iron-binding" evidence="1">
    <location>
        <begin position="115"/>
        <end position="204"/>
    </location>
</feature>
<keyword evidence="4" id="KW-1185">Reference proteome</keyword>
<dbReference type="Proteomes" id="UP001642409">
    <property type="component" value="Unassembled WGS sequence"/>
</dbReference>
<evidence type="ECO:0000313" key="2">
    <source>
        <dbReference type="EMBL" id="CAI9960360.1"/>
    </source>
</evidence>
<organism evidence="2">
    <name type="scientific">Hexamita inflata</name>
    <dbReference type="NCBI Taxonomy" id="28002"/>
    <lineage>
        <taxon>Eukaryota</taxon>
        <taxon>Metamonada</taxon>
        <taxon>Diplomonadida</taxon>
        <taxon>Hexamitidae</taxon>
        <taxon>Hexamitinae</taxon>
        <taxon>Hexamita</taxon>
    </lineage>
</organism>
<dbReference type="EMBL" id="CATOUU010000931">
    <property type="protein sequence ID" value="CAI9960360.1"/>
    <property type="molecule type" value="Genomic_DNA"/>
</dbReference>
<reference evidence="3 4" key="2">
    <citation type="submission" date="2024-07" db="EMBL/GenBank/DDBJ databases">
        <authorList>
            <person name="Akdeniz Z."/>
        </authorList>
    </citation>
    <scope>NUCLEOTIDE SEQUENCE [LARGE SCALE GENOMIC DNA]</scope>
</reference>
<dbReference type="Gene3D" id="2.60.40.730">
    <property type="entry name" value="SOR catalytic domain"/>
    <property type="match status" value="1"/>
</dbReference>
<dbReference type="GO" id="GO:0016491">
    <property type="term" value="F:oxidoreductase activity"/>
    <property type="evidence" value="ECO:0007669"/>
    <property type="project" value="InterPro"/>
</dbReference>
<dbReference type="SUPFAM" id="SSF49367">
    <property type="entry name" value="Superoxide reductase-like"/>
    <property type="match status" value="1"/>
</dbReference>
<sequence>MRASQRPNVRKVNKSLYNISYSKPRPIHAFQPYSHTSDVFVIRYCFHKLFFMYIEQMKSDQKSEMNQRNGEYSRRIFLIFTQELNISFSQQYVDHECVIFPHQMFKSIVIENRPTSKHIPFIEVDNNIVSIRCGKDAYHGMTDAHYEGWIKLYGLKNNILLELGTATYWPTLINPHVQFQLADIKAFSKLVAVGYCNLHGLCESELVLQQ</sequence>
<gene>
    <name evidence="2" type="ORF">HINF_LOCUS48005</name>
    <name evidence="3" type="ORF">HINF_LOCUS7739</name>
</gene>
<evidence type="ECO:0000259" key="1">
    <source>
        <dbReference type="Pfam" id="PF01880"/>
    </source>
</evidence>
<protein>
    <submittedName>
        <fullName evidence="2">Superoxide reductase</fullName>
    </submittedName>
    <submittedName>
        <fullName evidence="3">Superoxide_reductase</fullName>
    </submittedName>
</protein>
<dbReference type="GO" id="GO:0005506">
    <property type="term" value="F:iron ion binding"/>
    <property type="evidence" value="ECO:0007669"/>
    <property type="project" value="InterPro"/>
</dbReference>
<dbReference type="Pfam" id="PF01880">
    <property type="entry name" value="Desulfoferrodox"/>
    <property type="match status" value="1"/>
</dbReference>
<dbReference type="InterPro" id="IPR002742">
    <property type="entry name" value="Desulfoferrodoxin_Fe-bd_dom"/>
</dbReference>
<name>A0AA86QKI9_9EUKA</name>
<dbReference type="AlphaFoldDB" id="A0AA86QKI9"/>
<dbReference type="EMBL" id="CAXDID020000016">
    <property type="protein sequence ID" value="CAL5983685.1"/>
    <property type="molecule type" value="Genomic_DNA"/>
</dbReference>
<comment type="caution">
    <text evidence="2">The sequence shown here is derived from an EMBL/GenBank/DDBJ whole genome shotgun (WGS) entry which is preliminary data.</text>
</comment>
<evidence type="ECO:0000313" key="4">
    <source>
        <dbReference type="Proteomes" id="UP001642409"/>
    </source>
</evidence>
<reference evidence="2" key="1">
    <citation type="submission" date="2023-06" db="EMBL/GenBank/DDBJ databases">
        <authorList>
            <person name="Kurt Z."/>
        </authorList>
    </citation>
    <scope>NUCLEOTIDE SEQUENCE</scope>
</reference>
<evidence type="ECO:0000313" key="3">
    <source>
        <dbReference type="EMBL" id="CAL5983685.1"/>
    </source>
</evidence>